<proteinExistence type="inferred from homology"/>
<dbReference type="AlphaFoldDB" id="A0A4P7XL70"/>
<evidence type="ECO:0000256" key="4">
    <source>
        <dbReference type="ARBA" id="ARBA00022692"/>
    </source>
</evidence>
<feature type="transmembrane region" description="Helical" evidence="8">
    <location>
        <begin position="240"/>
        <end position="258"/>
    </location>
</feature>
<reference evidence="10 11" key="1">
    <citation type="submission" date="2018-07" db="EMBL/GenBank/DDBJ databases">
        <title>Marsedoiliclastica nanhaica gen. nov. sp. nov., a novel marine hydrocarbonoclastic bacterium isolated from an in-situ enriched hydrocarbon-degrading consortium in deep-sea sediment.</title>
        <authorList>
            <person name="Dong C."/>
            <person name="Ma T."/>
            <person name="Liu R."/>
            <person name="Shao Z."/>
        </authorList>
    </citation>
    <scope>NUCLEOTIDE SEQUENCE [LARGE SCALE GENOMIC DNA]</scope>
    <source>
        <strain evidence="11">soil36-7</strain>
    </source>
</reference>
<keyword evidence="5 8" id="KW-1133">Transmembrane helix</keyword>
<dbReference type="PRINTS" id="PR01437">
    <property type="entry name" value="NUOXDRDTASE4"/>
</dbReference>
<evidence type="ECO:0000256" key="5">
    <source>
        <dbReference type="ARBA" id="ARBA00022989"/>
    </source>
</evidence>
<feature type="transmembrane region" description="Helical" evidence="8">
    <location>
        <begin position="412"/>
        <end position="432"/>
    </location>
</feature>
<keyword evidence="11" id="KW-1185">Reference proteome</keyword>
<dbReference type="NCBIfam" id="NF009309">
    <property type="entry name" value="PRK12666.1"/>
    <property type="match status" value="1"/>
</dbReference>
<evidence type="ECO:0000256" key="3">
    <source>
        <dbReference type="ARBA" id="ARBA00022475"/>
    </source>
</evidence>
<keyword evidence="6 8" id="KW-0472">Membrane</keyword>
<feature type="domain" description="NADH:quinone oxidoreductase/Mrp antiporter transmembrane" evidence="9">
    <location>
        <begin position="126"/>
        <end position="422"/>
    </location>
</feature>
<feature type="transmembrane region" description="Helical" evidence="8">
    <location>
        <begin position="105"/>
        <end position="123"/>
    </location>
</feature>
<dbReference type="EMBL" id="CP031093">
    <property type="protein sequence ID" value="QCF26697.1"/>
    <property type="molecule type" value="Genomic_DNA"/>
</dbReference>
<evidence type="ECO:0000256" key="8">
    <source>
        <dbReference type="SAM" id="Phobius"/>
    </source>
</evidence>
<evidence type="ECO:0000259" key="9">
    <source>
        <dbReference type="Pfam" id="PF00361"/>
    </source>
</evidence>
<dbReference type="InterPro" id="IPR001750">
    <property type="entry name" value="ND/Mrp_TM"/>
</dbReference>
<name>A0A4P7XL70_9ALTE</name>
<feature type="transmembrane region" description="Helical" evidence="8">
    <location>
        <begin position="453"/>
        <end position="472"/>
    </location>
</feature>
<feature type="transmembrane region" description="Helical" evidence="8">
    <location>
        <begin position="203"/>
        <end position="228"/>
    </location>
</feature>
<evidence type="ECO:0000256" key="1">
    <source>
        <dbReference type="ARBA" id="ARBA00004651"/>
    </source>
</evidence>
<feature type="transmembrane region" description="Helical" evidence="8">
    <location>
        <begin position="36"/>
        <end position="54"/>
    </location>
</feature>
<evidence type="ECO:0000256" key="2">
    <source>
        <dbReference type="ARBA" id="ARBA00005346"/>
    </source>
</evidence>
<dbReference type="PANTHER" id="PTHR42703:SF1">
    <property type="entry name" value="NA(+)_H(+) ANTIPORTER SUBUNIT D1"/>
    <property type="match status" value="1"/>
</dbReference>
<evidence type="ECO:0000256" key="7">
    <source>
        <dbReference type="RuleBase" id="RU000320"/>
    </source>
</evidence>
<dbReference type="GO" id="GO:0008137">
    <property type="term" value="F:NADH dehydrogenase (ubiquinone) activity"/>
    <property type="evidence" value="ECO:0007669"/>
    <property type="project" value="InterPro"/>
</dbReference>
<dbReference type="PANTHER" id="PTHR42703">
    <property type="entry name" value="NADH DEHYDROGENASE"/>
    <property type="match status" value="1"/>
</dbReference>
<dbReference type="OrthoDB" id="9768329at2"/>
<dbReference type="Proteomes" id="UP000298049">
    <property type="component" value="Chromosome"/>
</dbReference>
<dbReference type="InterPro" id="IPR050586">
    <property type="entry name" value="CPA3_Na-H_Antiporter_D"/>
</dbReference>
<feature type="transmembrane region" description="Helical" evidence="8">
    <location>
        <begin position="278"/>
        <end position="297"/>
    </location>
</feature>
<dbReference type="GO" id="GO:0005886">
    <property type="term" value="C:plasma membrane"/>
    <property type="evidence" value="ECO:0007669"/>
    <property type="project" value="UniProtKB-SubCell"/>
</dbReference>
<dbReference type="GO" id="GO:0042773">
    <property type="term" value="P:ATP synthesis coupled electron transport"/>
    <property type="evidence" value="ECO:0007669"/>
    <property type="project" value="InterPro"/>
</dbReference>
<comment type="subcellular location">
    <subcellularLocation>
        <location evidence="1">Cell membrane</location>
        <topology evidence="1">Multi-pass membrane protein</topology>
    </subcellularLocation>
    <subcellularLocation>
        <location evidence="7">Membrane</location>
        <topology evidence="7">Multi-pass membrane protein</topology>
    </subcellularLocation>
</comment>
<protein>
    <submittedName>
        <fullName evidence="10">Monovalent cation/H+ antiporter subunit D</fullName>
    </submittedName>
</protein>
<dbReference type="InterPro" id="IPR003918">
    <property type="entry name" value="NADH_UbQ_OxRdtase"/>
</dbReference>
<feature type="transmembrane region" description="Helical" evidence="8">
    <location>
        <begin position="74"/>
        <end position="98"/>
    </location>
</feature>
<feature type="transmembrane region" description="Helical" evidence="8">
    <location>
        <begin position="330"/>
        <end position="351"/>
    </location>
</feature>
<accession>A0A4P7XL70</accession>
<organism evidence="10 11">
    <name type="scientific">Hydrocarboniclastica marina</name>
    <dbReference type="NCBI Taxonomy" id="2259620"/>
    <lineage>
        <taxon>Bacteria</taxon>
        <taxon>Pseudomonadati</taxon>
        <taxon>Pseudomonadota</taxon>
        <taxon>Gammaproteobacteria</taxon>
        <taxon>Alteromonadales</taxon>
        <taxon>Alteromonadaceae</taxon>
        <taxon>Hydrocarboniclastica</taxon>
    </lineage>
</organism>
<feature type="transmembrane region" description="Helical" evidence="8">
    <location>
        <begin position="129"/>
        <end position="146"/>
    </location>
</feature>
<evidence type="ECO:0000313" key="11">
    <source>
        <dbReference type="Proteomes" id="UP000298049"/>
    </source>
</evidence>
<gene>
    <name evidence="10" type="ORF">soil367_12555</name>
</gene>
<evidence type="ECO:0000256" key="6">
    <source>
        <dbReference type="ARBA" id="ARBA00023136"/>
    </source>
</evidence>
<feature type="transmembrane region" description="Helical" evidence="8">
    <location>
        <begin position="372"/>
        <end position="392"/>
    </location>
</feature>
<comment type="similarity">
    <text evidence="2">Belongs to the CPA3 antiporters (TC 2.A.63) subunit D family.</text>
</comment>
<keyword evidence="3" id="KW-1003">Cell membrane</keyword>
<feature type="transmembrane region" description="Helical" evidence="8">
    <location>
        <begin position="158"/>
        <end position="183"/>
    </location>
</feature>
<dbReference type="RefSeq" id="WP_136549400.1">
    <property type="nucleotide sequence ID" value="NZ_CP031093.1"/>
</dbReference>
<feature type="transmembrane region" description="Helical" evidence="8">
    <location>
        <begin position="6"/>
        <end position="24"/>
    </location>
</feature>
<feature type="transmembrane region" description="Helical" evidence="8">
    <location>
        <begin position="304"/>
        <end position="324"/>
    </location>
</feature>
<sequence>MRDHLLILPVVLPLVTAIVLLFAARRSTWLHRGIGLGSTALLVGISLWLVAIAGDGGHEVYVLGDWSPPFGIVLVLDRLSAAMMAVMSVLALFSLLYASGGEDRGPYFPALFQFQLMGLSGAFLTGDLFNLFVFFEVLLIASYSLLMNSGGLARSRAGFHYVVLNLVGSLLFLLGAGILYGASGTLNMADLAVQVSQATPANQALLAAGGLVLLVVFGLKAALLPLLFWLPRTYSAASPAVAALFAVMTKVGVYAMLRTFPLVYGPLAGDLEGLVWDWLWPLSLATMVLALIGTLGAQTLSTLVSWQIVLSMGTLMTIMSLGQAHAYGALIFYLIHTTWITGGLFLVAGLVKSQRGTAGDVLSAAPKMQSSTAISVLFLIGAMGVAGLPPMSGFPAKLALLQSTGLSDGWTWIWALVVGGGLISLIALSRAATHLFWGHSEGQFNEKRKLHPCCYIGAMALVLASPLLSLGAQPALDFTRAAGEQLAAPQFYIDAVLGRESVSALPAPVEGRVP</sequence>
<dbReference type="Pfam" id="PF00361">
    <property type="entry name" value="Proton_antipo_M"/>
    <property type="match status" value="1"/>
</dbReference>
<evidence type="ECO:0000313" key="10">
    <source>
        <dbReference type="EMBL" id="QCF26697.1"/>
    </source>
</evidence>
<dbReference type="KEGG" id="hmi:soil367_12555"/>
<keyword evidence="4 7" id="KW-0812">Transmembrane</keyword>